<reference evidence="1" key="1">
    <citation type="journal article" date="2020" name="Nature">
        <title>Giant virus diversity and host interactions through global metagenomics.</title>
        <authorList>
            <person name="Schulz F."/>
            <person name="Roux S."/>
            <person name="Paez-Espino D."/>
            <person name="Jungbluth S."/>
            <person name="Walsh D.A."/>
            <person name="Denef V.J."/>
            <person name="McMahon K.D."/>
            <person name="Konstantinidis K.T."/>
            <person name="Eloe-Fadrosh E.A."/>
            <person name="Kyrpides N.C."/>
            <person name="Woyke T."/>
        </authorList>
    </citation>
    <scope>NUCLEOTIDE SEQUENCE</scope>
    <source>
        <strain evidence="1">GVMAG-M-3300027963-41</strain>
    </source>
</reference>
<proteinExistence type="predicted"/>
<sequence>MSGTSCSDCKPEQKCDPCKKADEQAEAIMATISILPDKIQMIAMGITMGLQQIKEDQTDDIATFISKVQTHAKANPEIHTFLQDMMKCYLTAWEFDLLMRCLQGLNPTLPNTLENAS</sequence>
<dbReference type="EMBL" id="MN740532">
    <property type="protein sequence ID" value="QHU31672.1"/>
    <property type="molecule type" value="Genomic_DNA"/>
</dbReference>
<accession>A0A6C0LQU2</accession>
<evidence type="ECO:0000313" key="1">
    <source>
        <dbReference type="EMBL" id="QHU31672.1"/>
    </source>
</evidence>
<protein>
    <submittedName>
        <fullName evidence="1">Uncharacterized protein</fullName>
    </submittedName>
</protein>
<organism evidence="1">
    <name type="scientific">viral metagenome</name>
    <dbReference type="NCBI Taxonomy" id="1070528"/>
    <lineage>
        <taxon>unclassified sequences</taxon>
        <taxon>metagenomes</taxon>
        <taxon>organismal metagenomes</taxon>
    </lineage>
</organism>
<name>A0A6C0LQU2_9ZZZZ</name>
<dbReference type="AlphaFoldDB" id="A0A6C0LQU2"/>